<dbReference type="InterPro" id="IPR003439">
    <property type="entry name" value="ABC_transporter-like_ATP-bd"/>
</dbReference>
<comment type="cofactor">
    <cofactor evidence="9">
        <name>Mg(2+)</name>
        <dbReference type="ChEBI" id="CHEBI:18420"/>
    </cofactor>
</comment>
<keyword evidence="9" id="KW-0479">Metal-binding</keyword>
<evidence type="ECO:0000256" key="10">
    <source>
        <dbReference type="SAM" id="MobiDB-lite"/>
    </source>
</evidence>
<dbReference type="SMART" id="SM00852">
    <property type="entry name" value="MoCF_biosynth"/>
    <property type="match status" value="1"/>
</dbReference>
<keyword evidence="13" id="KW-1185">Reference proteome</keyword>
<evidence type="ECO:0000313" key="12">
    <source>
        <dbReference type="EMBL" id="MWB97523.1"/>
    </source>
</evidence>
<organism evidence="12 13">
    <name type="scientific">Agromyces seonyuensis</name>
    <dbReference type="NCBI Taxonomy" id="2662446"/>
    <lineage>
        <taxon>Bacteria</taxon>
        <taxon>Bacillati</taxon>
        <taxon>Actinomycetota</taxon>
        <taxon>Actinomycetes</taxon>
        <taxon>Micrococcales</taxon>
        <taxon>Microbacteriaceae</taxon>
        <taxon>Agromyces</taxon>
    </lineage>
</organism>
<dbReference type="Gene3D" id="2.40.340.10">
    <property type="entry name" value="MoeA, C-terminal, domain IV"/>
    <property type="match status" value="1"/>
</dbReference>
<gene>
    <name evidence="12" type="ORF">GB864_02985</name>
</gene>
<dbReference type="InterPro" id="IPR036425">
    <property type="entry name" value="MoaB/Mog-like_dom_sf"/>
</dbReference>
<dbReference type="PANTHER" id="PTHR10192:SF5">
    <property type="entry name" value="GEPHYRIN"/>
    <property type="match status" value="1"/>
</dbReference>
<dbReference type="GO" id="GO:0005829">
    <property type="term" value="C:cytosol"/>
    <property type="evidence" value="ECO:0007669"/>
    <property type="project" value="TreeGrafter"/>
</dbReference>
<evidence type="ECO:0000256" key="8">
    <source>
        <dbReference type="ARBA" id="ARBA00047317"/>
    </source>
</evidence>
<keyword evidence="5" id="KW-0547">Nucleotide-binding</keyword>
<dbReference type="SUPFAM" id="SSF63867">
    <property type="entry name" value="MoeA C-terminal domain-like"/>
    <property type="match status" value="1"/>
</dbReference>
<dbReference type="Pfam" id="PF00005">
    <property type="entry name" value="ABC_tran"/>
    <property type="match status" value="1"/>
</dbReference>
<evidence type="ECO:0000256" key="1">
    <source>
        <dbReference type="ARBA" id="ARBA00002901"/>
    </source>
</evidence>
<dbReference type="GO" id="GO:0016887">
    <property type="term" value="F:ATP hydrolysis activity"/>
    <property type="evidence" value="ECO:0007669"/>
    <property type="project" value="InterPro"/>
</dbReference>
<dbReference type="Gene3D" id="3.40.50.300">
    <property type="entry name" value="P-loop containing nucleotide triphosphate hydrolases"/>
    <property type="match status" value="1"/>
</dbReference>
<dbReference type="InterPro" id="IPR036135">
    <property type="entry name" value="MoeA_linker/N_sf"/>
</dbReference>
<feature type="region of interest" description="Disordered" evidence="10">
    <location>
        <begin position="214"/>
        <end position="248"/>
    </location>
</feature>
<dbReference type="PANTHER" id="PTHR10192">
    <property type="entry name" value="MOLYBDOPTERIN BIOSYNTHESIS PROTEIN"/>
    <property type="match status" value="1"/>
</dbReference>
<dbReference type="GO" id="GO:0006777">
    <property type="term" value="P:Mo-molybdopterin cofactor biosynthetic process"/>
    <property type="evidence" value="ECO:0007669"/>
    <property type="project" value="UniProtKB-UniRule"/>
</dbReference>
<evidence type="ECO:0000256" key="3">
    <source>
        <dbReference type="ARBA" id="ARBA00010763"/>
    </source>
</evidence>
<dbReference type="PROSITE" id="PS50893">
    <property type="entry name" value="ABC_TRANSPORTER_2"/>
    <property type="match status" value="1"/>
</dbReference>
<dbReference type="EMBL" id="WSTA01000007">
    <property type="protein sequence ID" value="MWB97523.1"/>
    <property type="molecule type" value="Genomic_DNA"/>
</dbReference>
<evidence type="ECO:0000256" key="9">
    <source>
        <dbReference type="RuleBase" id="RU365090"/>
    </source>
</evidence>
<dbReference type="InterPro" id="IPR005111">
    <property type="entry name" value="MoeA_C_domain_IV"/>
</dbReference>
<comment type="function">
    <text evidence="1 9">Catalyzes the insertion of molybdate into adenylated molybdopterin with the concomitant release of AMP.</text>
</comment>
<evidence type="ECO:0000256" key="2">
    <source>
        <dbReference type="ARBA" id="ARBA00005046"/>
    </source>
</evidence>
<dbReference type="SUPFAM" id="SSF52540">
    <property type="entry name" value="P-loop containing nucleoside triphosphate hydrolases"/>
    <property type="match status" value="1"/>
</dbReference>
<dbReference type="EC" id="2.10.1.1" evidence="9"/>
<comment type="catalytic activity">
    <reaction evidence="8">
        <text>adenylyl-molybdopterin + molybdate = Mo-molybdopterin + AMP + H(+)</text>
        <dbReference type="Rhea" id="RHEA:35047"/>
        <dbReference type="ChEBI" id="CHEBI:15378"/>
        <dbReference type="ChEBI" id="CHEBI:36264"/>
        <dbReference type="ChEBI" id="CHEBI:62727"/>
        <dbReference type="ChEBI" id="CHEBI:71302"/>
        <dbReference type="ChEBI" id="CHEBI:456215"/>
        <dbReference type="EC" id="2.10.1.1"/>
    </reaction>
</comment>
<keyword evidence="6 12" id="KW-0067">ATP-binding</keyword>
<evidence type="ECO:0000256" key="6">
    <source>
        <dbReference type="ARBA" id="ARBA00022840"/>
    </source>
</evidence>
<dbReference type="InterPro" id="IPR027417">
    <property type="entry name" value="P-loop_NTPase"/>
</dbReference>
<accession>A0A6I4NTG4</accession>
<comment type="caution">
    <text evidence="12">The sequence shown here is derived from an EMBL/GenBank/DDBJ whole genome shotgun (WGS) entry which is preliminary data.</text>
</comment>
<keyword evidence="4 9" id="KW-0500">Molybdenum</keyword>
<dbReference type="GO" id="GO:0046872">
    <property type="term" value="F:metal ion binding"/>
    <property type="evidence" value="ECO:0007669"/>
    <property type="project" value="UniProtKB-UniRule"/>
</dbReference>
<dbReference type="InterPro" id="IPR038987">
    <property type="entry name" value="MoeA-like"/>
</dbReference>
<protein>
    <recommendedName>
        <fullName evidence="9">Molybdopterin molybdenumtransferase</fullName>
        <ecNumber evidence="9">2.10.1.1</ecNumber>
    </recommendedName>
</protein>
<dbReference type="Gene3D" id="3.40.980.10">
    <property type="entry name" value="MoaB/Mog-like domain"/>
    <property type="match status" value="1"/>
</dbReference>
<reference evidence="12 13" key="1">
    <citation type="submission" date="2019-12" db="EMBL/GenBank/DDBJ databases">
        <authorList>
            <person name="Kim Y.S."/>
        </authorList>
    </citation>
    <scope>NUCLEOTIDE SEQUENCE [LARGE SCALE GENOMIC DNA]</scope>
    <source>
        <strain evidence="12 13">MMS17-SY077</strain>
    </source>
</reference>
<dbReference type="Pfam" id="PF03454">
    <property type="entry name" value="MoeA_C"/>
    <property type="match status" value="1"/>
</dbReference>
<dbReference type="Pfam" id="PF03453">
    <property type="entry name" value="MoeA_N"/>
    <property type="match status" value="1"/>
</dbReference>
<dbReference type="UniPathway" id="UPA00344"/>
<dbReference type="NCBIfam" id="NF045515">
    <property type="entry name" value="Glp_gephyrin"/>
    <property type="match status" value="1"/>
</dbReference>
<feature type="domain" description="ABC transporter" evidence="11">
    <location>
        <begin position="7"/>
        <end position="238"/>
    </location>
</feature>
<keyword evidence="9" id="KW-0808">Transferase</keyword>
<dbReference type="InterPro" id="IPR001453">
    <property type="entry name" value="MoaB/Mog_dom"/>
</dbReference>
<dbReference type="Gene3D" id="2.170.190.11">
    <property type="entry name" value="Molybdopterin biosynthesis moea protein, domain 3"/>
    <property type="match status" value="1"/>
</dbReference>
<dbReference type="Pfam" id="PF00994">
    <property type="entry name" value="MoCF_biosynth"/>
    <property type="match status" value="1"/>
</dbReference>
<dbReference type="GO" id="GO:0061599">
    <property type="term" value="F:molybdopterin molybdotransferase activity"/>
    <property type="evidence" value="ECO:0007669"/>
    <property type="project" value="UniProtKB-UniRule"/>
</dbReference>
<dbReference type="InterPro" id="IPR005110">
    <property type="entry name" value="MoeA_linker/N"/>
</dbReference>
<evidence type="ECO:0000259" key="11">
    <source>
        <dbReference type="PROSITE" id="PS50893"/>
    </source>
</evidence>
<evidence type="ECO:0000256" key="5">
    <source>
        <dbReference type="ARBA" id="ARBA00022741"/>
    </source>
</evidence>
<dbReference type="Proteomes" id="UP000438182">
    <property type="component" value="Unassembled WGS sequence"/>
</dbReference>
<dbReference type="Gene3D" id="3.90.105.10">
    <property type="entry name" value="Molybdopterin biosynthesis moea protein, domain 2"/>
    <property type="match status" value="1"/>
</dbReference>
<evidence type="ECO:0000313" key="13">
    <source>
        <dbReference type="Proteomes" id="UP000438182"/>
    </source>
</evidence>
<evidence type="ECO:0000256" key="4">
    <source>
        <dbReference type="ARBA" id="ARBA00022505"/>
    </source>
</evidence>
<dbReference type="CDD" id="cd00887">
    <property type="entry name" value="MoeA"/>
    <property type="match status" value="1"/>
</dbReference>
<dbReference type="SUPFAM" id="SSF53218">
    <property type="entry name" value="Molybdenum cofactor biosynthesis proteins"/>
    <property type="match status" value="1"/>
</dbReference>
<sequence length="721" mass="72819">MTPPESARGIGLAVDIALPPRLAHIAFAVAPGETLAITGDNGAGKSTLLAILAGLLRPASGTVSLEGRMLAADGVHVPPHRRGITLLGQGAPLFPHLSVLDNVAYAPKAAGAGRTAAREVARARLDEVGMLGFAARRPHELSGGQVRRVAIARALAADPAVLLLDEPLAAVDRTAAPGIRSLLESVLTGRLALLVTHDPDDLVLADRGLALDRGGLSPAPSPSSNGRESSLPRPDDDDSRPFGGPVVAAASLGTTMGDTMAAGIGAGTGAAGTAAMTTAGATTDAWEAGRARTPAEHRAAVELLLAGALAARPTMRVQVELIAESDRTYVLAEDATAAIAIPPFDNSQMDGYAVRSADLAAASADAPIELPVTGIVAAGDAPGILEAGGVAAIMTGAAVPVGADAIVPVEATRALDAGPRGFAEVGGGVSFTAPVASGTFVRRTGSDAEEGAVVLPPGTVLGAAQLGALSSAGVDAVEVHGRGPTVLLVSTGAELQPSGPLEPGRIRDSNRIALTSALVEAGADVRARTLTSDDPDELVALLAEGVADEHARIELVVTTGGVSAGAFEVVREALEPRGVVFGSVAMQPGGPQGLGLARLPRAHSDDPAAEVHVPVVAFPGNPVSCLVSFELFLRPALRAAVGLPAERPRAWAPLAEATASPTGKHQVRRGRLDEHGRVVFVGDASSHRIGSYAASTVLVHLPVGRDAFAAGEPVEIWRIDD</sequence>
<dbReference type="RefSeq" id="WP_160422867.1">
    <property type="nucleotide sequence ID" value="NZ_WSTA01000007.1"/>
</dbReference>
<comment type="pathway">
    <text evidence="2 9">Cofactor biosynthesis; molybdopterin biosynthesis.</text>
</comment>
<keyword evidence="7 9" id="KW-0501">Molybdenum cofactor biosynthesis</keyword>
<dbReference type="SUPFAM" id="SSF63882">
    <property type="entry name" value="MoeA N-terminal region -like"/>
    <property type="match status" value="1"/>
</dbReference>
<evidence type="ECO:0000256" key="7">
    <source>
        <dbReference type="ARBA" id="ARBA00023150"/>
    </source>
</evidence>
<dbReference type="GO" id="GO:0005524">
    <property type="term" value="F:ATP binding"/>
    <property type="evidence" value="ECO:0007669"/>
    <property type="project" value="UniProtKB-KW"/>
</dbReference>
<dbReference type="SMART" id="SM00382">
    <property type="entry name" value="AAA"/>
    <property type="match status" value="1"/>
</dbReference>
<dbReference type="InterPro" id="IPR036688">
    <property type="entry name" value="MoeA_C_domain_IV_sf"/>
</dbReference>
<comment type="similarity">
    <text evidence="3 9">Belongs to the MoeA family.</text>
</comment>
<proteinExistence type="inferred from homology"/>
<name>A0A6I4NTG4_9MICO</name>
<dbReference type="InterPro" id="IPR003593">
    <property type="entry name" value="AAA+_ATPase"/>
</dbReference>
<keyword evidence="9" id="KW-0460">Magnesium</keyword>
<dbReference type="AlphaFoldDB" id="A0A6I4NTG4"/>